<dbReference type="EMBL" id="JAYMYR010000002">
    <property type="protein sequence ID" value="KAK7378764.1"/>
    <property type="molecule type" value="Genomic_DNA"/>
</dbReference>
<evidence type="ECO:0000313" key="2">
    <source>
        <dbReference type="Proteomes" id="UP001374584"/>
    </source>
</evidence>
<sequence length="98" mass="11181">MEGYIDEIGEGSKTEGIWRTILNMTLPYEVKVFVWILGSKIIPTCMDLRDKGWTGSCPDFASNGQKETVWEGKENRTKQVKHVGTRFIDEWSRAKALA</sequence>
<organism evidence="1 2">
    <name type="scientific">Phaseolus coccineus</name>
    <name type="common">Scarlet runner bean</name>
    <name type="synonym">Phaseolus multiflorus</name>
    <dbReference type="NCBI Taxonomy" id="3886"/>
    <lineage>
        <taxon>Eukaryota</taxon>
        <taxon>Viridiplantae</taxon>
        <taxon>Streptophyta</taxon>
        <taxon>Embryophyta</taxon>
        <taxon>Tracheophyta</taxon>
        <taxon>Spermatophyta</taxon>
        <taxon>Magnoliopsida</taxon>
        <taxon>eudicotyledons</taxon>
        <taxon>Gunneridae</taxon>
        <taxon>Pentapetalae</taxon>
        <taxon>rosids</taxon>
        <taxon>fabids</taxon>
        <taxon>Fabales</taxon>
        <taxon>Fabaceae</taxon>
        <taxon>Papilionoideae</taxon>
        <taxon>50 kb inversion clade</taxon>
        <taxon>NPAAA clade</taxon>
        <taxon>indigoferoid/millettioid clade</taxon>
        <taxon>Phaseoleae</taxon>
        <taxon>Phaseolus</taxon>
    </lineage>
</organism>
<comment type="caution">
    <text evidence="1">The sequence shown here is derived from an EMBL/GenBank/DDBJ whole genome shotgun (WGS) entry which is preliminary data.</text>
</comment>
<dbReference type="Proteomes" id="UP001374584">
    <property type="component" value="Unassembled WGS sequence"/>
</dbReference>
<gene>
    <name evidence="1" type="ORF">VNO80_04211</name>
</gene>
<accession>A0AAN9NT07</accession>
<evidence type="ECO:0008006" key="3">
    <source>
        <dbReference type="Google" id="ProtNLM"/>
    </source>
</evidence>
<keyword evidence="2" id="KW-1185">Reference proteome</keyword>
<proteinExistence type="predicted"/>
<dbReference type="AlphaFoldDB" id="A0AAN9NT07"/>
<evidence type="ECO:0000313" key="1">
    <source>
        <dbReference type="EMBL" id="KAK7378764.1"/>
    </source>
</evidence>
<name>A0AAN9NT07_PHACN</name>
<reference evidence="1 2" key="1">
    <citation type="submission" date="2024-01" db="EMBL/GenBank/DDBJ databases">
        <title>The genomes of 5 underutilized Papilionoideae crops provide insights into root nodulation and disease resistanc.</title>
        <authorList>
            <person name="Jiang F."/>
        </authorList>
    </citation>
    <scope>NUCLEOTIDE SEQUENCE [LARGE SCALE GENOMIC DNA]</scope>
    <source>
        <strain evidence="1">JINMINGXINNONG_FW02</strain>
        <tissue evidence="1">Leaves</tissue>
    </source>
</reference>
<protein>
    <recommendedName>
        <fullName evidence="3">Reverse transcriptase zinc-binding domain-containing protein</fullName>
    </recommendedName>
</protein>